<sequence>MMMFFKKHLISAMGIICLIAGVIFYGWWLMSGRFIQSTDDAYIGGNITVVASKVSGYISQIEVRDNQLVKAGDIILRLDDRDYRAAVAQSQAKVSRSEASLESIRASITMQQSVIASAAETWQAVKLDVQKSLKDSQRYELLAKSAAISQQIKDNARLDYQRMIARERKAANDYQTEKQRLTMLSAQLEVARASLKEAKSTLDRALLDLEYTVVRAPITGTVANRRARIGSWVAGGTQLASVVPSSGLWIDANFKESQIAGMKPGMKAEIRADALHGKVFHGYVESLAPATGATFSLIPVENATGNFTKIVQRVPVRIAIDKMDELARILRPGLSVTVSVNERD</sequence>
<name>A0A9X4GQ19_9ENTR</name>
<keyword evidence="3" id="KW-1133">Transmembrane helix</keyword>
<organism evidence="6 7">
    <name type="scientific">Citrobacter portucalensis</name>
    <dbReference type="NCBI Taxonomy" id="1639133"/>
    <lineage>
        <taxon>Bacteria</taxon>
        <taxon>Pseudomonadati</taxon>
        <taxon>Pseudomonadota</taxon>
        <taxon>Gammaproteobacteria</taxon>
        <taxon>Enterobacterales</taxon>
        <taxon>Enterobacteriaceae</taxon>
        <taxon>Citrobacter</taxon>
        <taxon>Citrobacter freundii complex</taxon>
    </lineage>
</organism>
<gene>
    <name evidence="6" type="ORF">L2111_17510</name>
</gene>
<feature type="transmembrane region" description="Helical" evidence="3">
    <location>
        <begin position="12"/>
        <end position="30"/>
    </location>
</feature>
<accession>A0A9X4GQ19</accession>
<keyword evidence="2" id="KW-0175">Coiled coil</keyword>
<feature type="domain" description="Multidrug resistance protein MdtA-like barrel-sandwich hybrid" evidence="4">
    <location>
        <begin position="49"/>
        <end position="243"/>
    </location>
</feature>
<proteinExistence type="inferred from homology"/>
<feature type="coiled-coil region" evidence="2">
    <location>
        <begin position="181"/>
        <end position="208"/>
    </location>
</feature>
<dbReference type="InterPro" id="IPR050739">
    <property type="entry name" value="MFP"/>
</dbReference>
<dbReference type="SUPFAM" id="SSF111369">
    <property type="entry name" value="HlyD-like secretion proteins"/>
    <property type="match status" value="2"/>
</dbReference>
<protein>
    <submittedName>
        <fullName evidence="6">HlyD family secretion protein</fullName>
    </submittedName>
</protein>
<dbReference type="AlphaFoldDB" id="A0A9X4GQ19"/>
<dbReference type="GO" id="GO:0055085">
    <property type="term" value="P:transmembrane transport"/>
    <property type="evidence" value="ECO:0007669"/>
    <property type="project" value="InterPro"/>
</dbReference>
<dbReference type="Gene3D" id="2.40.50.100">
    <property type="match status" value="1"/>
</dbReference>
<dbReference type="Pfam" id="PF25917">
    <property type="entry name" value="BSH_RND"/>
    <property type="match status" value="1"/>
</dbReference>
<dbReference type="PANTHER" id="PTHR30386:SF24">
    <property type="entry name" value="MULTIDRUG RESISTANCE EFFLUX PUMP"/>
    <property type="match status" value="1"/>
</dbReference>
<evidence type="ECO:0000313" key="6">
    <source>
        <dbReference type="EMBL" id="MDE9619854.1"/>
    </source>
</evidence>
<evidence type="ECO:0000256" key="1">
    <source>
        <dbReference type="ARBA" id="ARBA00009477"/>
    </source>
</evidence>
<dbReference type="PRINTS" id="PR01490">
    <property type="entry name" value="RTXTOXIND"/>
</dbReference>
<dbReference type="InterPro" id="IPR058792">
    <property type="entry name" value="Beta-barrel_RND_2"/>
</dbReference>
<comment type="caution">
    <text evidence="6">The sequence shown here is derived from an EMBL/GenBank/DDBJ whole genome shotgun (WGS) entry which is preliminary data.</text>
</comment>
<evidence type="ECO:0000256" key="2">
    <source>
        <dbReference type="SAM" id="Coils"/>
    </source>
</evidence>
<keyword evidence="3" id="KW-0472">Membrane</keyword>
<evidence type="ECO:0000313" key="7">
    <source>
        <dbReference type="Proteomes" id="UP001147005"/>
    </source>
</evidence>
<dbReference type="Pfam" id="PF25954">
    <property type="entry name" value="Beta-barrel_RND_2"/>
    <property type="match status" value="1"/>
</dbReference>
<dbReference type="Proteomes" id="UP001147005">
    <property type="component" value="Unassembled WGS sequence"/>
</dbReference>
<evidence type="ECO:0000259" key="4">
    <source>
        <dbReference type="Pfam" id="PF25917"/>
    </source>
</evidence>
<feature type="domain" description="CusB-like beta-barrel" evidence="5">
    <location>
        <begin position="248"/>
        <end position="291"/>
    </location>
</feature>
<dbReference type="PANTHER" id="PTHR30386">
    <property type="entry name" value="MEMBRANE FUSION SUBUNIT OF EMRAB-TOLC MULTIDRUG EFFLUX PUMP"/>
    <property type="match status" value="1"/>
</dbReference>
<evidence type="ECO:0000256" key="3">
    <source>
        <dbReference type="SAM" id="Phobius"/>
    </source>
</evidence>
<reference evidence="6" key="1">
    <citation type="submission" date="2022-01" db="EMBL/GenBank/DDBJ databases">
        <title>Genetic Characterization of Carbapenem-resistant Citrobacter spp. from China: a multicenter study.</title>
        <authorList>
            <person name="Ye L."/>
        </authorList>
    </citation>
    <scope>NUCLEOTIDE SEQUENCE</scope>
    <source>
        <strain evidence="6">IR5432</strain>
    </source>
</reference>
<dbReference type="Gene3D" id="2.40.30.170">
    <property type="match status" value="1"/>
</dbReference>
<comment type="similarity">
    <text evidence="1">Belongs to the membrane fusion protein (MFP) (TC 8.A.1) family.</text>
</comment>
<keyword evidence="3" id="KW-0812">Transmembrane</keyword>
<dbReference type="InterPro" id="IPR058625">
    <property type="entry name" value="MdtA-like_BSH"/>
</dbReference>
<dbReference type="EMBL" id="JAKIHW010000022">
    <property type="protein sequence ID" value="MDE9619854.1"/>
    <property type="molecule type" value="Genomic_DNA"/>
</dbReference>
<evidence type="ECO:0000259" key="5">
    <source>
        <dbReference type="Pfam" id="PF25954"/>
    </source>
</evidence>